<dbReference type="RefSeq" id="WP_032072496.1">
    <property type="nucleotide sequence ID" value="NC_025146.1"/>
</dbReference>
<name>A0A077K0Q1_CLOBO</name>
<geneLocation type="plasmid" evidence="1">
    <name>pCB111</name>
</geneLocation>
<proteinExistence type="predicted"/>
<accession>A0A077K0Q1</accession>
<sequence length="40" mass="4775">MYKRVGYKQCDECGNNSHFDTKGWGTDEYGDIMYLERSNY</sequence>
<protein>
    <submittedName>
        <fullName evidence="1">Uncharacterized protein</fullName>
    </submittedName>
</protein>
<evidence type="ECO:0000313" key="1">
    <source>
        <dbReference type="EMBL" id="BAP25756.1"/>
    </source>
</evidence>
<organism evidence="1">
    <name type="scientific">Clostridium botulinum</name>
    <dbReference type="NCBI Taxonomy" id="1491"/>
    <lineage>
        <taxon>Bacteria</taxon>
        <taxon>Bacillati</taxon>
        <taxon>Bacillota</taxon>
        <taxon>Clostridia</taxon>
        <taxon>Eubacteriales</taxon>
        <taxon>Clostridiaceae</taxon>
        <taxon>Clostridium</taxon>
    </lineage>
</organism>
<dbReference type="EMBL" id="AB855771">
    <property type="protein sequence ID" value="BAP25756.1"/>
    <property type="molecule type" value="Genomic_DNA"/>
</dbReference>
<keyword evidence="1" id="KW-0614">Plasmid</keyword>
<dbReference type="AlphaFoldDB" id="A0A077K0Q1"/>
<reference evidence="1" key="1">
    <citation type="submission" date="2013-09" db="EMBL/GenBank/DDBJ databases">
        <title>Analysis of type B2 neurotoxin-encoding plasmid in Clostridium botulinum.</title>
        <authorList>
            <person name="Hosomi K."/>
            <person name="Sakaguchi Y."/>
            <person name="Gotoh K."/>
            <person name="Nakamura K."/>
            <person name="Kohda T."/>
            <person name="Mukamoto M."/>
            <person name="Iida T."/>
            <person name="Kozaki S."/>
        </authorList>
    </citation>
    <scope>NUCLEOTIDE SEQUENCE</scope>
    <source>
        <strain evidence="1">111</strain>
        <plasmid evidence="1">pCB111</plasmid>
    </source>
</reference>